<organism evidence="2 3">
    <name type="scientific">Desulfobacca acetoxidans (strain ATCC 700848 / DSM 11109 / ASRB2)</name>
    <dbReference type="NCBI Taxonomy" id="880072"/>
    <lineage>
        <taxon>Bacteria</taxon>
        <taxon>Pseudomonadati</taxon>
        <taxon>Thermodesulfobacteriota</taxon>
        <taxon>Desulfobaccia</taxon>
        <taxon>Desulfobaccales</taxon>
        <taxon>Desulfobaccaceae</taxon>
        <taxon>Desulfobacca</taxon>
    </lineage>
</organism>
<gene>
    <name evidence="2" type="ordered locus">Desac_2360</name>
</gene>
<dbReference type="KEGG" id="dao:Desac_2360"/>
<dbReference type="STRING" id="880072.Desac_2360"/>
<keyword evidence="1" id="KW-1133">Transmembrane helix</keyword>
<evidence type="ECO:0000313" key="2">
    <source>
        <dbReference type="EMBL" id="AEB10182.1"/>
    </source>
</evidence>
<name>F2NFR3_DESAR</name>
<evidence type="ECO:0000313" key="3">
    <source>
        <dbReference type="Proteomes" id="UP000000483"/>
    </source>
</evidence>
<dbReference type="HOGENOM" id="CLU_2896688_0_0_7"/>
<keyword evidence="1" id="KW-0472">Membrane</keyword>
<keyword evidence="3" id="KW-1185">Reference proteome</keyword>
<dbReference type="AlphaFoldDB" id="F2NFR3"/>
<accession>F2NFR3</accession>
<feature type="transmembrane region" description="Helical" evidence="1">
    <location>
        <begin position="27"/>
        <end position="49"/>
    </location>
</feature>
<keyword evidence="1" id="KW-0812">Transmembrane</keyword>
<dbReference type="Proteomes" id="UP000000483">
    <property type="component" value="Chromosome"/>
</dbReference>
<reference evidence="3" key="2">
    <citation type="submission" date="2011-03" db="EMBL/GenBank/DDBJ databases">
        <title>The complete genome of Desulfobacca acetoxidans DSM 11109.</title>
        <authorList>
            <consortium name="US DOE Joint Genome Institute (JGI-PGF)"/>
            <person name="Lucas S."/>
            <person name="Copeland A."/>
            <person name="Lapidus A."/>
            <person name="Bruce D."/>
            <person name="Goodwin L."/>
            <person name="Pitluck S."/>
            <person name="Peters L."/>
            <person name="Kyrpides N."/>
            <person name="Mavromatis K."/>
            <person name="Ivanova N."/>
            <person name="Ovchinnikova G."/>
            <person name="Teshima H."/>
            <person name="Detter J.C."/>
            <person name="Han C."/>
            <person name="Land M."/>
            <person name="Hauser L."/>
            <person name="Markowitz V."/>
            <person name="Cheng J.-F."/>
            <person name="Hugenholtz P."/>
            <person name="Woyke T."/>
            <person name="Wu D."/>
            <person name="Spring S."/>
            <person name="Schueler E."/>
            <person name="Brambilla E."/>
            <person name="Klenk H.-P."/>
            <person name="Eisen J.A."/>
        </authorList>
    </citation>
    <scope>NUCLEOTIDE SEQUENCE [LARGE SCALE GENOMIC DNA]</scope>
    <source>
        <strain evidence="3">ATCC 700848 / DSM 11109 / ASRB2</strain>
    </source>
</reference>
<protein>
    <submittedName>
        <fullName evidence="2">Uncharacterized protein</fullName>
    </submittedName>
</protein>
<proteinExistence type="predicted"/>
<evidence type="ECO:0000256" key="1">
    <source>
        <dbReference type="SAM" id="Phobius"/>
    </source>
</evidence>
<reference evidence="2 3" key="1">
    <citation type="journal article" date="2011" name="Stand. Genomic Sci.">
        <title>Complete genome sequence of the acetate-degrading sulfate reducer Desulfobacca acetoxidans type strain (ASRB2).</title>
        <authorList>
            <person name="Goker M."/>
            <person name="Teshima H."/>
            <person name="Lapidus A."/>
            <person name="Nolan M."/>
            <person name="Lucas S."/>
            <person name="Hammon N."/>
            <person name="Deshpande S."/>
            <person name="Cheng J.F."/>
            <person name="Tapia R."/>
            <person name="Han C."/>
            <person name="Goodwin L."/>
            <person name="Pitluck S."/>
            <person name="Huntemann M."/>
            <person name="Liolios K."/>
            <person name="Ivanova N."/>
            <person name="Pagani I."/>
            <person name="Mavromatis K."/>
            <person name="Ovchinikova G."/>
            <person name="Pati A."/>
            <person name="Chen A."/>
            <person name="Palaniappan K."/>
            <person name="Land M."/>
            <person name="Hauser L."/>
            <person name="Brambilla E.M."/>
            <person name="Rohde M."/>
            <person name="Spring S."/>
            <person name="Detter J.C."/>
            <person name="Woyke T."/>
            <person name="Bristow J."/>
            <person name="Eisen J.A."/>
            <person name="Markowitz V."/>
            <person name="Hugenholtz P."/>
            <person name="Kyrpides N.C."/>
            <person name="Klenk H.P."/>
        </authorList>
    </citation>
    <scope>NUCLEOTIDE SEQUENCE [LARGE SCALE GENOMIC DNA]</scope>
    <source>
        <strain evidence="3">ATCC 700848 / DSM 11109 / ASRB2</strain>
    </source>
</reference>
<dbReference type="EMBL" id="CP002629">
    <property type="protein sequence ID" value="AEB10182.1"/>
    <property type="molecule type" value="Genomic_DNA"/>
</dbReference>
<sequence>MHLGQWLAEISQSAAGPAQPFIPQWQYVASALGIPVVLGIALYGVIVLIEKICHIRLGGGGI</sequence>